<evidence type="ECO:0000256" key="7">
    <source>
        <dbReference type="SAM" id="Phobius"/>
    </source>
</evidence>
<dbReference type="InterPro" id="IPR036412">
    <property type="entry name" value="HAD-like_sf"/>
</dbReference>
<dbReference type="SUPFAM" id="SSF56784">
    <property type="entry name" value="HAD-like"/>
    <property type="match status" value="1"/>
</dbReference>
<keyword evidence="3" id="KW-0547">Nucleotide-binding</keyword>
<feature type="transmembrane region" description="Helical" evidence="7">
    <location>
        <begin position="211"/>
        <end position="234"/>
    </location>
</feature>
<protein>
    <recommendedName>
        <fullName evidence="8">Cation-transporting P-type ATPase N-terminal domain-containing protein</fullName>
    </recommendedName>
</protein>
<gene>
    <name evidence="9" type="ORF">URODEC1_LOCUS122172</name>
</gene>
<accession>A0ABC9H4L8</accession>
<dbReference type="Proteomes" id="UP001497457">
    <property type="component" value="Unassembled WGS sequence"/>
</dbReference>
<evidence type="ECO:0000256" key="6">
    <source>
        <dbReference type="ARBA" id="ARBA00023136"/>
    </source>
</evidence>
<evidence type="ECO:0000256" key="2">
    <source>
        <dbReference type="ARBA" id="ARBA00022692"/>
    </source>
</evidence>
<dbReference type="Pfam" id="PF00122">
    <property type="entry name" value="E1-E2_ATPase"/>
    <property type="match status" value="1"/>
</dbReference>
<reference evidence="9" key="1">
    <citation type="submission" date="2024-10" db="EMBL/GenBank/DDBJ databases">
        <authorList>
            <person name="Ryan C."/>
        </authorList>
    </citation>
    <scope>NUCLEOTIDE SEQUENCE [LARGE SCALE GENOMIC DNA]</scope>
</reference>
<feature type="transmembrane region" description="Helical" evidence="7">
    <location>
        <begin position="82"/>
        <end position="102"/>
    </location>
</feature>
<dbReference type="PRINTS" id="PR00120">
    <property type="entry name" value="HATPASE"/>
</dbReference>
<feature type="transmembrane region" description="Helical" evidence="7">
    <location>
        <begin position="653"/>
        <end position="674"/>
    </location>
</feature>
<feature type="transmembrane region" description="Helical" evidence="7">
    <location>
        <begin position="861"/>
        <end position="883"/>
    </location>
</feature>
<dbReference type="GO" id="GO:0005524">
    <property type="term" value="F:ATP binding"/>
    <property type="evidence" value="ECO:0007669"/>
    <property type="project" value="UniProtKB-KW"/>
</dbReference>
<dbReference type="AlphaFoldDB" id="A0ABC9H4L8"/>
<keyword evidence="5 7" id="KW-1133">Transmembrane helix</keyword>
<dbReference type="InterPro" id="IPR023214">
    <property type="entry name" value="HAD_sf"/>
</dbReference>
<dbReference type="EMBL" id="CAXIPR030001667">
    <property type="protein sequence ID" value="CAM0148945.1"/>
    <property type="molecule type" value="Genomic_DNA"/>
</dbReference>
<dbReference type="FunFam" id="2.70.150.10:FF:000059">
    <property type="entry name" value="ATPase 2 plasma membrane-type"/>
    <property type="match status" value="1"/>
</dbReference>
<dbReference type="InterPro" id="IPR023298">
    <property type="entry name" value="ATPase_P-typ_TM_dom_sf"/>
</dbReference>
<dbReference type="Gene3D" id="3.40.1110.10">
    <property type="entry name" value="Calcium-transporting ATPase, cytoplasmic domain N"/>
    <property type="match status" value="1"/>
</dbReference>
<evidence type="ECO:0000259" key="8">
    <source>
        <dbReference type="SMART" id="SM00831"/>
    </source>
</evidence>
<proteinExistence type="predicted"/>
<sequence length="893" mass="98653">MASPEDKAMAELETVEEEEVLRRLGTGEEEGLTDTEAARRLRLHGANVVLRSHHDGSMLQRFLRGLFSLWGWDHVFPNYNNMVLIILNSMSWVTVLVTVASLPVTSAGQRSVQLAIIIFLLATSLIACFTAKLVLEYVKAPLEAKVHAPRAKVLRDGRWRDVHAANLVPGDIIFLKVGDMVPANARVLRFQKIDTMTCWAKRSVDCAHGFLVYYAWTVSCGQGTAVVIATGRGIPRSTLRLYPQRYARPGQLKEGVMVAGCFCVSLVLIGTIAEIVLNLLFRKQNCKGLRHSRHFMPLIGGIPMAMPAVLYLALALGSLRLCFLGIASRGTVALEDLASMDAILFNMTGALTCNKPCFARDKIELFGDGINEDRAIVLAARASRSQHELYIEPIDAAIISLLDDPEQAWSGIQVLENHARFFVALKLMFLTTYIDDGSGSTCCVFKGDPAKVAHQIGCSKAVKEKISMIMDELALDGYQAIAVGHQVDSCWEFIGLLPYKDDLRSDSADAVDSLIDLGLDIRVLTESPLSTTKQVCGKLGKLGINVVPAHSVFELARNNREVHLNINGISDLLPEDKSDIVRRLRSSGCRCAMVGYEFLDHDAIGESHIGISVADAADYTKSESDLVLTKAALVPVSSAVQISRKICQMMKSYTIYTVSSTIHLFGVRVILHLWNFDMPSILALVTAACNYCTSLAMLLERVELNKSPDRWRVQKSIASGAAFGSYIVLSTAIFYNIARTASPFSCKFKDRSLMGTEYSDEGIRAALFLQMSIVNQAIALFVHSDDRCLIRCPGPFVTFTFVASQIVATRKAVYGDLNFALAKGVGCFRAGLIWLYNLILLLTLVLLCRKWRRTKMTSEKLLTLCMRSAIVRIVLLWFSYVILDVRVQHSVFN</sequence>
<evidence type="ECO:0000256" key="1">
    <source>
        <dbReference type="ARBA" id="ARBA00004141"/>
    </source>
</evidence>
<feature type="transmembrane region" description="Helical" evidence="7">
    <location>
        <begin position="720"/>
        <end position="738"/>
    </location>
</feature>
<dbReference type="InterPro" id="IPR008250">
    <property type="entry name" value="ATPase_P-typ_transduc_dom_A_sf"/>
</dbReference>
<evidence type="ECO:0000256" key="4">
    <source>
        <dbReference type="ARBA" id="ARBA00022840"/>
    </source>
</evidence>
<dbReference type="Gene3D" id="1.20.1110.10">
    <property type="entry name" value="Calcium-transporting ATPase, transmembrane domain"/>
    <property type="match status" value="1"/>
</dbReference>
<dbReference type="Pfam" id="PF00690">
    <property type="entry name" value="Cation_ATPase_N"/>
    <property type="match status" value="1"/>
</dbReference>
<dbReference type="Gene3D" id="3.40.50.1000">
    <property type="entry name" value="HAD superfamily/HAD-like"/>
    <property type="match status" value="1"/>
</dbReference>
<dbReference type="InterPro" id="IPR059000">
    <property type="entry name" value="ATPase_P-type_domA"/>
</dbReference>
<feature type="transmembrane region" description="Helical" evidence="7">
    <location>
        <begin position="301"/>
        <end position="323"/>
    </location>
</feature>
<dbReference type="InterPro" id="IPR004014">
    <property type="entry name" value="ATPase_P-typ_cation-transptr_N"/>
</dbReference>
<keyword evidence="4" id="KW-0067">ATP-binding</keyword>
<feature type="transmembrane region" description="Helical" evidence="7">
    <location>
        <begin position="255"/>
        <end position="281"/>
    </location>
</feature>
<feature type="transmembrane region" description="Helical" evidence="7">
    <location>
        <begin position="680"/>
        <end position="699"/>
    </location>
</feature>
<evidence type="ECO:0000313" key="10">
    <source>
        <dbReference type="Proteomes" id="UP001497457"/>
    </source>
</evidence>
<dbReference type="GO" id="GO:0016020">
    <property type="term" value="C:membrane"/>
    <property type="evidence" value="ECO:0007669"/>
    <property type="project" value="UniProtKB-SubCell"/>
</dbReference>
<keyword evidence="2 7" id="KW-0812">Transmembrane</keyword>
<keyword evidence="10" id="KW-1185">Reference proteome</keyword>
<dbReference type="InterPro" id="IPR001757">
    <property type="entry name" value="P_typ_ATPase"/>
</dbReference>
<keyword evidence="6 7" id="KW-0472">Membrane</keyword>
<feature type="transmembrane region" description="Helical" evidence="7">
    <location>
        <begin position="114"/>
        <end position="135"/>
    </location>
</feature>
<evidence type="ECO:0000313" key="9">
    <source>
        <dbReference type="EMBL" id="CAM0148945.1"/>
    </source>
</evidence>
<dbReference type="Gene3D" id="2.70.150.10">
    <property type="entry name" value="Calcium-transporting ATPase, cytoplasmic transduction domain A"/>
    <property type="match status" value="1"/>
</dbReference>
<feature type="transmembrane region" description="Helical" evidence="7">
    <location>
        <begin position="828"/>
        <end position="849"/>
    </location>
</feature>
<feature type="domain" description="Cation-transporting P-type ATPase N-terminal" evidence="8">
    <location>
        <begin position="11"/>
        <end position="74"/>
    </location>
</feature>
<evidence type="ECO:0000256" key="5">
    <source>
        <dbReference type="ARBA" id="ARBA00022989"/>
    </source>
</evidence>
<comment type="caution">
    <text evidence="9">The sequence shown here is derived from an EMBL/GenBank/DDBJ whole genome shotgun (WGS) entry which is preliminary data.</text>
</comment>
<comment type="subcellular location">
    <subcellularLocation>
        <location evidence="1">Membrane</location>
        <topology evidence="1">Multi-pass membrane protein</topology>
    </subcellularLocation>
</comment>
<evidence type="ECO:0000256" key="3">
    <source>
        <dbReference type="ARBA" id="ARBA00022741"/>
    </source>
</evidence>
<dbReference type="SUPFAM" id="SSF81653">
    <property type="entry name" value="Calcium ATPase, transduction domain A"/>
    <property type="match status" value="1"/>
</dbReference>
<organism evidence="9 10">
    <name type="scientific">Urochloa decumbens</name>
    <dbReference type="NCBI Taxonomy" id="240449"/>
    <lineage>
        <taxon>Eukaryota</taxon>
        <taxon>Viridiplantae</taxon>
        <taxon>Streptophyta</taxon>
        <taxon>Embryophyta</taxon>
        <taxon>Tracheophyta</taxon>
        <taxon>Spermatophyta</taxon>
        <taxon>Magnoliopsida</taxon>
        <taxon>Liliopsida</taxon>
        <taxon>Poales</taxon>
        <taxon>Poaceae</taxon>
        <taxon>PACMAD clade</taxon>
        <taxon>Panicoideae</taxon>
        <taxon>Panicodae</taxon>
        <taxon>Paniceae</taxon>
        <taxon>Melinidinae</taxon>
        <taxon>Urochloa</taxon>
    </lineage>
</organism>
<dbReference type="SMART" id="SM00831">
    <property type="entry name" value="Cation_ATPase_N"/>
    <property type="match status" value="1"/>
</dbReference>
<dbReference type="PANTHER" id="PTHR42861">
    <property type="entry name" value="CALCIUM-TRANSPORTING ATPASE"/>
    <property type="match status" value="1"/>
</dbReference>
<name>A0ABC9H4L8_9POAL</name>
<dbReference type="InterPro" id="IPR023299">
    <property type="entry name" value="ATPase_P-typ_cyto_dom_N"/>
</dbReference>
<dbReference type="SUPFAM" id="SSF81665">
    <property type="entry name" value="Calcium ATPase, transmembrane domain M"/>
    <property type="match status" value="1"/>
</dbReference>